<sequence length="414" mass="45532">MSAFGRPLMALVVFVLVLATLGAGSVVFDAAGDGSEPPREFATVDNETSALWPYTSRATAFDGRTLALNLIVYGDTEETALHLTEQSEGDWNETDEEEADVGGAEDDEAVFGTATAWGNAEGSTRYTYASPTPDPDDGIWLAESYELHDGTYLGTRHHIRAYESPADENWTAMQAHQEHWDWFHLRHTVDSIEESQQYVETEFMGRWFVDDVTRVHMDNDRSSDGDGWVTVVDLADRPTALTVPFVGLLGASVLRRFDRASVVRYWGTPRVRNAIALPVSLIAVYLFVRFGAIALEGALPSLDPRIVAAPFYPLIFGGLPVCTYVFARRLDRPTAFSAASIGFAVAILLDYTLLGVTQLPVNVLVHRFSAAVALGFVAVGASHAERFDSERHGYVRTGVILWVVILLLPLLQFV</sequence>
<feature type="transmembrane region" description="Helical" evidence="1">
    <location>
        <begin position="275"/>
        <end position="295"/>
    </location>
</feature>
<name>L9X413_9EURY</name>
<gene>
    <name evidence="2" type="ORF">C492_14711</name>
</gene>
<comment type="caution">
    <text evidence="2">The sequence shown here is derived from an EMBL/GenBank/DDBJ whole genome shotgun (WGS) entry which is preliminary data.</text>
</comment>
<proteinExistence type="predicted"/>
<dbReference type="OrthoDB" id="343201at2157"/>
<evidence type="ECO:0000313" key="3">
    <source>
        <dbReference type="Proteomes" id="UP000011531"/>
    </source>
</evidence>
<dbReference type="RefSeq" id="WP_008424720.1">
    <property type="nucleotide sequence ID" value="NZ_AOIA01000126.1"/>
</dbReference>
<evidence type="ECO:0000313" key="2">
    <source>
        <dbReference type="EMBL" id="ELY56362.1"/>
    </source>
</evidence>
<accession>L9X413</accession>
<keyword evidence="1" id="KW-0472">Membrane</keyword>
<organism evidence="2 3">
    <name type="scientific">Natronococcus jeotgali DSM 18795</name>
    <dbReference type="NCBI Taxonomy" id="1227498"/>
    <lineage>
        <taxon>Archaea</taxon>
        <taxon>Methanobacteriati</taxon>
        <taxon>Methanobacteriota</taxon>
        <taxon>Stenosarchaea group</taxon>
        <taxon>Halobacteria</taxon>
        <taxon>Halobacteriales</taxon>
        <taxon>Natrialbaceae</taxon>
        <taxon>Natronococcus</taxon>
    </lineage>
</organism>
<dbReference type="EMBL" id="AOIA01000126">
    <property type="protein sequence ID" value="ELY56362.1"/>
    <property type="molecule type" value="Genomic_DNA"/>
</dbReference>
<feature type="transmembrane region" description="Helical" evidence="1">
    <location>
        <begin position="393"/>
        <end position="411"/>
    </location>
</feature>
<feature type="transmembrane region" description="Helical" evidence="1">
    <location>
        <begin position="334"/>
        <end position="353"/>
    </location>
</feature>
<evidence type="ECO:0000256" key="1">
    <source>
        <dbReference type="SAM" id="Phobius"/>
    </source>
</evidence>
<feature type="transmembrane region" description="Helical" evidence="1">
    <location>
        <begin position="307"/>
        <end position="327"/>
    </location>
</feature>
<keyword evidence="3" id="KW-1185">Reference proteome</keyword>
<dbReference type="AlphaFoldDB" id="L9X413"/>
<protein>
    <submittedName>
        <fullName evidence="2">Uncharacterized protein</fullName>
    </submittedName>
</protein>
<feature type="transmembrane region" description="Helical" evidence="1">
    <location>
        <begin position="359"/>
        <end position="381"/>
    </location>
</feature>
<keyword evidence="1" id="KW-1133">Transmembrane helix</keyword>
<dbReference type="Proteomes" id="UP000011531">
    <property type="component" value="Unassembled WGS sequence"/>
</dbReference>
<keyword evidence="1" id="KW-0812">Transmembrane</keyword>
<reference evidence="2 3" key="1">
    <citation type="journal article" date="2014" name="PLoS Genet.">
        <title>Phylogenetically driven sequencing of extremely halophilic archaea reveals strategies for static and dynamic osmo-response.</title>
        <authorList>
            <person name="Becker E.A."/>
            <person name="Seitzer P.M."/>
            <person name="Tritt A."/>
            <person name="Larsen D."/>
            <person name="Krusor M."/>
            <person name="Yao A.I."/>
            <person name="Wu D."/>
            <person name="Madern D."/>
            <person name="Eisen J.A."/>
            <person name="Darling A.E."/>
            <person name="Facciotti M.T."/>
        </authorList>
    </citation>
    <scope>NUCLEOTIDE SEQUENCE [LARGE SCALE GENOMIC DNA]</scope>
    <source>
        <strain evidence="2 3">DSM 18795</strain>
    </source>
</reference>